<keyword evidence="2 5" id="KW-0479">Metal-binding</keyword>
<dbReference type="PROSITE" id="PS00086">
    <property type="entry name" value="CYTOCHROME_P450"/>
    <property type="match status" value="1"/>
</dbReference>
<keyword evidence="7" id="KW-1185">Reference proteome</keyword>
<evidence type="ECO:0000256" key="2">
    <source>
        <dbReference type="ARBA" id="ARBA00022723"/>
    </source>
</evidence>
<dbReference type="PRINTS" id="PR00385">
    <property type="entry name" value="P450"/>
</dbReference>
<evidence type="ECO:0000313" key="6">
    <source>
        <dbReference type="EMBL" id="KAH9422014.1"/>
    </source>
</evidence>
<name>A0ABQ8JHD0_DERPT</name>
<dbReference type="InterPro" id="IPR050182">
    <property type="entry name" value="Cytochrome_P450_fam2"/>
</dbReference>
<comment type="caution">
    <text evidence="6">The sequence shown here is derived from an EMBL/GenBank/DDBJ whole genome shotgun (WGS) entry which is preliminary data.</text>
</comment>
<dbReference type="Proteomes" id="UP000887458">
    <property type="component" value="Unassembled WGS sequence"/>
</dbReference>
<evidence type="ECO:0000256" key="3">
    <source>
        <dbReference type="ARBA" id="ARBA00023004"/>
    </source>
</evidence>
<keyword evidence="4 5" id="KW-0503">Monooxygenase</keyword>
<dbReference type="InterPro" id="IPR002401">
    <property type="entry name" value="Cyt_P450_E_grp-I"/>
</dbReference>
<dbReference type="SUPFAM" id="SSF48264">
    <property type="entry name" value="Cytochrome P450"/>
    <property type="match status" value="1"/>
</dbReference>
<keyword evidence="5" id="KW-0560">Oxidoreductase</keyword>
<dbReference type="InterPro" id="IPR036396">
    <property type="entry name" value="Cyt_P450_sf"/>
</dbReference>
<dbReference type="InterPro" id="IPR017972">
    <property type="entry name" value="Cyt_P450_CS"/>
</dbReference>
<evidence type="ECO:0000256" key="1">
    <source>
        <dbReference type="ARBA" id="ARBA00010617"/>
    </source>
</evidence>
<reference evidence="6 7" key="2">
    <citation type="journal article" date="2022" name="Mol. Biol. Evol.">
        <title>Comparative Genomics Reveals Insights into the Divergent Evolution of Astigmatic Mites and Household Pest Adaptations.</title>
        <authorList>
            <person name="Xiong Q."/>
            <person name="Wan A.T."/>
            <person name="Liu X."/>
            <person name="Fung C.S."/>
            <person name="Xiao X."/>
            <person name="Malainual N."/>
            <person name="Hou J."/>
            <person name="Wang L."/>
            <person name="Wang M."/>
            <person name="Yang K.Y."/>
            <person name="Cui Y."/>
            <person name="Leung E.L."/>
            <person name="Nong W."/>
            <person name="Shin S.K."/>
            <person name="Au S.W."/>
            <person name="Jeong K.Y."/>
            <person name="Chew F.T."/>
            <person name="Hui J.H."/>
            <person name="Leung T.F."/>
            <person name="Tungtrongchitr A."/>
            <person name="Zhong N."/>
            <person name="Liu Z."/>
            <person name="Tsui S.K."/>
        </authorList>
    </citation>
    <scope>NUCLEOTIDE SEQUENCE [LARGE SCALE GENOMIC DNA]</scope>
    <source>
        <strain evidence="6">Derp</strain>
    </source>
</reference>
<keyword evidence="3 5" id="KW-0408">Iron</keyword>
<evidence type="ECO:0000256" key="4">
    <source>
        <dbReference type="ARBA" id="ARBA00023033"/>
    </source>
</evidence>
<organism evidence="6 7">
    <name type="scientific">Dermatophagoides pteronyssinus</name>
    <name type="common">European house dust mite</name>
    <dbReference type="NCBI Taxonomy" id="6956"/>
    <lineage>
        <taxon>Eukaryota</taxon>
        <taxon>Metazoa</taxon>
        <taxon>Ecdysozoa</taxon>
        <taxon>Arthropoda</taxon>
        <taxon>Chelicerata</taxon>
        <taxon>Arachnida</taxon>
        <taxon>Acari</taxon>
        <taxon>Acariformes</taxon>
        <taxon>Sarcoptiformes</taxon>
        <taxon>Astigmata</taxon>
        <taxon>Psoroptidia</taxon>
        <taxon>Analgoidea</taxon>
        <taxon>Pyroglyphidae</taxon>
        <taxon>Dermatophagoidinae</taxon>
        <taxon>Dermatophagoides</taxon>
    </lineage>
</organism>
<sequence length="536" mass="61764">MFSPAQHYTIILIYEGPRCWMFPPPKRRPNTCDTHVSKWAEATYKFTNKFSTVKELYFTGSRLPLPPGPYGIPILGYLPFVGHDFHLRLTELGKKYGSIYQIHLGTKRVVVINDARLIKEAFRQQVFSGRPDTELTRILQGYGIVNTDGALWKEQRAFLHSVLRKLGAKSMILGRDCLELKIRSQVQIFLNDLKSTIRNKQSSINIRPYLACAASNVIGSLLMSMTFKSSDRKFRRIIELMEEGFRLFAIAMPVNFFPLFRFVPLVNYAYRKMQTNRDETSGYFHEIVEEHRQTLDPEHIRDFVDAYLVQHDRIKESGQDSFFSEKQLIQVMNDIFSAGLENVTSTIEWAVLFLMLNPKIQQQIQTEIDQVIGQGKEAKLADLEQMPYMEATFWEILRRSNIVALGNTHSTLEDSSLAGYSIPATTNILPNLYAINMDPELWENPEEFNPDRFLRNGRVHRPEYFIPFSVGRRMCLGDILTKMEVFLFLTSLLQQFDLKVPDGERPPEVASIVSASMAPRPFKVSLVERSNGSMFK</sequence>
<evidence type="ECO:0000256" key="5">
    <source>
        <dbReference type="RuleBase" id="RU000461"/>
    </source>
</evidence>
<dbReference type="Gene3D" id="1.10.630.10">
    <property type="entry name" value="Cytochrome P450"/>
    <property type="match status" value="1"/>
</dbReference>
<proteinExistence type="inferred from homology"/>
<protein>
    <recommendedName>
        <fullName evidence="8">Cytochrome P450 18a1-like</fullName>
    </recommendedName>
</protein>
<dbReference type="PANTHER" id="PTHR24300">
    <property type="entry name" value="CYTOCHROME P450 508A4-RELATED"/>
    <property type="match status" value="1"/>
</dbReference>
<dbReference type="PANTHER" id="PTHR24300:SF403">
    <property type="entry name" value="CYTOCHROME P450 306A1"/>
    <property type="match status" value="1"/>
</dbReference>
<accession>A0ABQ8JHD0</accession>
<gene>
    <name evidence="6" type="ORF">DERP_002306</name>
</gene>
<evidence type="ECO:0000313" key="7">
    <source>
        <dbReference type="Proteomes" id="UP000887458"/>
    </source>
</evidence>
<reference evidence="6 7" key="1">
    <citation type="journal article" date="2018" name="J. Allergy Clin. Immunol.">
        <title>High-quality assembly of Dermatophagoides pteronyssinus genome and transcriptome reveals a wide range of novel allergens.</title>
        <authorList>
            <person name="Liu X.Y."/>
            <person name="Yang K.Y."/>
            <person name="Wang M.Q."/>
            <person name="Kwok J.S."/>
            <person name="Zeng X."/>
            <person name="Yang Z."/>
            <person name="Xiao X.J."/>
            <person name="Lau C.P."/>
            <person name="Li Y."/>
            <person name="Huang Z.M."/>
            <person name="Ba J.G."/>
            <person name="Yim A.K."/>
            <person name="Ouyang C.Y."/>
            <person name="Ngai S.M."/>
            <person name="Chan T.F."/>
            <person name="Leung E.L."/>
            <person name="Liu L."/>
            <person name="Liu Z.G."/>
            <person name="Tsui S.K."/>
        </authorList>
    </citation>
    <scope>NUCLEOTIDE SEQUENCE [LARGE SCALE GENOMIC DNA]</scope>
    <source>
        <strain evidence="6">Derp</strain>
    </source>
</reference>
<comment type="similarity">
    <text evidence="1 5">Belongs to the cytochrome P450 family.</text>
</comment>
<dbReference type="InterPro" id="IPR001128">
    <property type="entry name" value="Cyt_P450"/>
</dbReference>
<dbReference type="Pfam" id="PF00067">
    <property type="entry name" value="p450"/>
    <property type="match status" value="1"/>
</dbReference>
<dbReference type="EMBL" id="NJHN03000037">
    <property type="protein sequence ID" value="KAH9422014.1"/>
    <property type="molecule type" value="Genomic_DNA"/>
</dbReference>
<evidence type="ECO:0008006" key="8">
    <source>
        <dbReference type="Google" id="ProtNLM"/>
    </source>
</evidence>
<dbReference type="PRINTS" id="PR00463">
    <property type="entry name" value="EP450I"/>
</dbReference>
<keyword evidence="5" id="KW-0349">Heme</keyword>